<accession>A0ABS7U475</accession>
<organism evidence="1 2">
    <name type="scientific">Nannocystis pusilla</name>
    <dbReference type="NCBI Taxonomy" id="889268"/>
    <lineage>
        <taxon>Bacteria</taxon>
        <taxon>Pseudomonadati</taxon>
        <taxon>Myxococcota</taxon>
        <taxon>Polyangia</taxon>
        <taxon>Nannocystales</taxon>
        <taxon>Nannocystaceae</taxon>
        <taxon>Nannocystis</taxon>
    </lineage>
</organism>
<dbReference type="RefSeq" id="WP_224196847.1">
    <property type="nucleotide sequence ID" value="NZ_JAIRAU010000056.1"/>
</dbReference>
<name>A0ABS7U475_9BACT</name>
<evidence type="ECO:0008006" key="3">
    <source>
        <dbReference type="Google" id="ProtNLM"/>
    </source>
</evidence>
<proteinExistence type="predicted"/>
<reference evidence="1" key="1">
    <citation type="submission" date="2021-08" db="EMBL/GenBank/DDBJ databases">
        <authorList>
            <person name="Stevens D.C."/>
        </authorList>
    </citation>
    <scope>NUCLEOTIDE SEQUENCE</scope>
    <source>
        <strain evidence="1">DSM 53165</strain>
    </source>
</reference>
<dbReference type="Proteomes" id="UP001139031">
    <property type="component" value="Unassembled WGS sequence"/>
</dbReference>
<dbReference type="EMBL" id="JAIRAU010000056">
    <property type="protein sequence ID" value="MBZ5715105.1"/>
    <property type="molecule type" value="Genomic_DNA"/>
</dbReference>
<evidence type="ECO:0000313" key="2">
    <source>
        <dbReference type="Proteomes" id="UP001139031"/>
    </source>
</evidence>
<protein>
    <recommendedName>
        <fullName evidence="3">SMI1/KNR4 family protein</fullName>
    </recommendedName>
</protein>
<keyword evidence="2" id="KW-1185">Reference proteome</keyword>
<evidence type="ECO:0000313" key="1">
    <source>
        <dbReference type="EMBL" id="MBZ5715105.1"/>
    </source>
</evidence>
<gene>
    <name evidence="1" type="ORF">K7C98_38220</name>
</gene>
<comment type="caution">
    <text evidence="1">The sequence shown here is derived from an EMBL/GenBank/DDBJ whole genome shotgun (WGS) entry which is preliminary data.</text>
</comment>
<sequence>MLTLHGELWDGHLPGDRGFADGYSRPRMDGLPLPPLLQTLLDSGRWPRTASEALRQNSAPRASQERVRALAPEEDGLYLAPPPFATVRSLMARQPFWSDPEADPRGIDPDLALVLGDFGLGSDAPILLDYRLDARQPRVLRLRWSWSEGNRWIVAAPDFAGFAAALGL</sequence>